<comment type="caution">
    <text evidence="1">The sequence shown here is derived from an EMBL/GenBank/DDBJ whole genome shotgun (WGS) entry which is preliminary data.</text>
</comment>
<protein>
    <recommendedName>
        <fullName evidence="3">Lipocalin-like domain-containing protein</fullName>
    </recommendedName>
</protein>
<proteinExistence type="predicted"/>
<dbReference type="AlphaFoldDB" id="A0A161SJK6"/>
<evidence type="ECO:0008006" key="3">
    <source>
        <dbReference type="Google" id="ProtNLM"/>
    </source>
</evidence>
<gene>
    <name evidence="1" type="ORF">AV926_07650</name>
</gene>
<evidence type="ECO:0000313" key="1">
    <source>
        <dbReference type="EMBL" id="KZE81995.1"/>
    </source>
</evidence>
<name>A0A161SJK6_9FLAO</name>
<reference evidence="1 2" key="1">
    <citation type="submission" date="2016-01" db="EMBL/GenBank/DDBJ databases">
        <title>Whole genome sequencing of Myroides marinus L41.</title>
        <authorList>
            <person name="Hong K.W."/>
        </authorList>
    </citation>
    <scope>NUCLEOTIDE SEQUENCE [LARGE SCALE GENOMIC DNA]</scope>
    <source>
        <strain evidence="1 2">L41</strain>
    </source>
</reference>
<keyword evidence="2" id="KW-1185">Reference proteome</keyword>
<organism evidence="1 2">
    <name type="scientific">Myroides marinus</name>
    <dbReference type="NCBI Taxonomy" id="703342"/>
    <lineage>
        <taxon>Bacteria</taxon>
        <taxon>Pseudomonadati</taxon>
        <taxon>Bacteroidota</taxon>
        <taxon>Flavobacteriia</taxon>
        <taxon>Flavobacteriales</taxon>
        <taxon>Flavobacteriaceae</taxon>
        <taxon>Myroides</taxon>
    </lineage>
</organism>
<sequence length="146" mass="16235">MALVLFVGTTLSFTACSSDDNAPVRVNNEYEGTWVTDSLFYQMGNFKGKHKFSEFPADGVEEGEQVTKEILTLATTSATLQEFQKNGNKLPEASGTIEDKKTIVLKGSKVYEPRKIIGVTKTKLSLEYKIEMRGAELPVTVTYIRK</sequence>
<accession>A0A161SJK6</accession>
<evidence type="ECO:0000313" key="2">
    <source>
        <dbReference type="Proteomes" id="UP000076630"/>
    </source>
</evidence>
<dbReference type="Proteomes" id="UP000076630">
    <property type="component" value="Unassembled WGS sequence"/>
</dbReference>
<dbReference type="EMBL" id="LQNU01000049">
    <property type="protein sequence ID" value="KZE81995.1"/>
    <property type="molecule type" value="Genomic_DNA"/>
</dbReference>